<feature type="chain" id="PRO_5015133326" evidence="1">
    <location>
        <begin position="19"/>
        <end position="62"/>
    </location>
</feature>
<protein>
    <submittedName>
        <fullName evidence="2">Uncharacterized protein</fullName>
    </submittedName>
</protein>
<dbReference type="AlphaFoldDB" id="A0A2P2IJJ9"/>
<name>A0A2P2IJJ9_RHIMU</name>
<reference evidence="2" key="1">
    <citation type="submission" date="2018-02" db="EMBL/GenBank/DDBJ databases">
        <title>Rhizophora mucronata_Transcriptome.</title>
        <authorList>
            <person name="Meera S.P."/>
            <person name="Sreeshan A."/>
            <person name="Augustine A."/>
        </authorList>
    </citation>
    <scope>NUCLEOTIDE SEQUENCE</scope>
    <source>
        <tissue evidence="2">Leaf</tissue>
    </source>
</reference>
<evidence type="ECO:0000313" key="2">
    <source>
        <dbReference type="EMBL" id="MBW81371.1"/>
    </source>
</evidence>
<evidence type="ECO:0000256" key="1">
    <source>
        <dbReference type="SAM" id="SignalP"/>
    </source>
</evidence>
<organism evidence="2">
    <name type="scientific">Rhizophora mucronata</name>
    <name type="common">Asiatic mangrove</name>
    <dbReference type="NCBI Taxonomy" id="61149"/>
    <lineage>
        <taxon>Eukaryota</taxon>
        <taxon>Viridiplantae</taxon>
        <taxon>Streptophyta</taxon>
        <taxon>Embryophyta</taxon>
        <taxon>Tracheophyta</taxon>
        <taxon>Spermatophyta</taxon>
        <taxon>Magnoliopsida</taxon>
        <taxon>eudicotyledons</taxon>
        <taxon>Gunneridae</taxon>
        <taxon>Pentapetalae</taxon>
        <taxon>rosids</taxon>
        <taxon>fabids</taxon>
        <taxon>Malpighiales</taxon>
        <taxon>Rhizophoraceae</taxon>
        <taxon>Rhizophora</taxon>
    </lineage>
</organism>
<dbReference type="EMBL" id="GGEC01000888">
    <property type="protein sequence ID" value="MBW81371.1"/>
    <property type="molecule type" value="Transcribed_RNA"/>
</dbReference>
<feature type="signal peptide" evidence="1">
    <location>
        <begin position="1"/>
        <end position="18"/>
    </location>
</feature>
<sequence length="62" mass="7241">MVVSFLNLILLRHYVSLASSPPKLYSKPTREISILGVEAWAVRLKFLCELSRQVRWCQLHGW</sequence>
<accession>A0A2P2IJJ9</accession>
<keyword evidence="1" id="KW-0732">Signal</keyword>
<proteinExistence type="predicted"/>